<comment type="caution">
    <text evidence="1">The sequence shown here is derived from an EMBL/GenBank/DDBJ whole genome shotgun (WGS) entry which is preliminary data.</text>
</comment>
<accession>A0A0W0ZVI0</accession>
<dbReference type="PATRIC" id="fig|40335.7.peg.1028"/>
<dbReference type="OrthoDB" id="9786771at2"/>
<sequence>MLHLQEMVKQGRQTKTVTLSERLPNFITSTCQLDITYHVEAKEDFYLIHLHVKGELPIQCQRCLDEFKFSYDNMTVVAVCRDDERAEQILEHYECIVSENLQVSFEDILIDELHLYAPQFHPKVNDCSSEINQILMGKNEFY</sequence>
<name>A0A0W0ZVI0_9GAMM</name>
<evidence type="ECO:0000313" key="2">
    <source>
        <dbReference type="Proteomes" id="UP000054693"/>
    </source>
</evidence>
<reference evidence="1 2" key="1">
    <citation type="submission" date="2015-11" db="EMBL/GenBank/DDBJ databases">
        <title>Genomic analysis of 38 Legionella species identifies large and diverse effector repertoires.</title>
        <authorList>
            <person name="Burstein D."/>
            <person name="Amaro F."/>
            <person name="Zusman T."/>
            <person name="Lifshitz Z."/>
            <person name="Cohen O."/>
            <person name="Gilbert J.A."/>
            <person name="Pupko T."/>
            <person name="Shuman H.A."/>
            <person name="Segal G."/>
        </authorList>
    </citation>
    <scope>NUCLEOTIDE SEQUENCE [LARGE SCALE GENOMIC DNA]</scope>
    <source>
        <strain evidence="1 2">ATCC 49180</strain>
    </source>
</reference>
<dbReference type="AlphaFoldDB" id="A0A0W0ZVI0"/>
<keyword evidence="2" id="KW-1185">Reference proteome</keyword>
<dbReference type="RefSeq" id="WP_058520195.1">
    <property type="nucleotide sequence ID" value="NZ_CAAAIP010000001.1"/>
</dbReference>
<dbReference type="Proteomes" id="UP000054693">
    <property type="component" value="Unassembled WGS sequence"/>
</dbReference>
<proteinExistence type="predicted"/>
<dbReference type="STRING" id="40335.Ltuc_0974"/>
<gene>
    <name evidence="1" type="ORF">Ltuc_0974</name>
</gene>
<protein>
    <submittedName>
        <fullName evidence="1">Metal-binding protein</fullName>
    </submittedName>
</protein>
<organism evidence="1 2">
    <name type="scientific">Legionella tucsonensis</name>
    <dbReference type="NCBI Taxonomy" id="40335"/>
    <lineage>
        <taxon>Bacteria</taxon>
        <taxon>Pseudomonadati</taxon>
        <taxon>Pseudomonadota</taxon>
        <taxon>Gammaproteobacteria</taxon>
        <taxon>Legionellales</taxon>
        <taxon>Legionellaceae</taxon>
        <taxon>Legionella</taxon>
    </lineage>
</organism>
<dbReference type="EMBL" id="LNZA01000001">
    <property type="protein sequence ID" value="KTD73127.1"/>
    <property type="molecule type" value="Genomic_DNA"/>
</dbReference>
<evidence type="ECO:0000313" key="1">
    <source>
        <dbReference type="EMBL" id="KTD73127.1"/>
    </source>
</evidence>